<sequence>APARYFSQFELSIMSSRFVCDAGDDSDEYYYESDSDDDYCGRLVPQQHGVASSSSWQSRLAYVPKYRGGFSGAGITRVDDSTTKQPTSRAGVSADEMRAARERARNLLSDLDESARRTAYAEPISRDWMQEAEGWRRQLENQAIGVDNLPELRRALRRCFDSVGSPWTAAWCLADSGCRVPNSGRKKKSQQKQQFGQPGSFELVCVSELIDWQRERRQSGRALPVWLKQLAFCLGYRGGLQFFCLVGDAFQLTERPVAQSFLVVIRRLIELHLYKEAAQVSCY</sequence>
<evidence type="ECO:0000313" key="1">
    <source>
        <dbReference type="Proteomes" id="UP000095280"/>
    </source>
</evidence>
<protein>
    <submittedName>
        <fullName evidence="2">CRAL-TRIO domain-containing protein</fullName>
    </submittedName>
</protein>
<accession>A0A1I8I5U6</accession>
<reference evidence="2" key="1">
    <citation type="submission" date="2016-11" db="UniProtKB">
        <authorList>
            <consortium name="WormBaseParasite"/>
        </authorList>
    </citation>
    <scope>IDENTIFICATION</scope>
</reference>
<dbReference type="WBParaSite" id="maker-uti_cns_0009929-snap-gene-0.4-mRNA-1">
    <property type="protein sequence ID" value="maker-uti_cns_0009929-snap-gene-0.4-mRNA-1"/>
    <property type="gene ID" value="maker-uti_cns_0009929-snap-gene-0.4"/>
</dbReference>
<evidence type="ECO:0000313" key="2">
    <source>
        <dbReference type="WBParaSite" id="maker-uti_cns_0009929-snap-gene-0.4-mRNA-1"/>
    </source>
</evidence>
<proteinExistence type="predicted"/>
<dbReference type="AlphaFoldDB" id="A0A1I8I5U6"/>
<keyword evidence="1" id="KW-1185">Reference proteome</keyword>
<organism evidence="1 2">
    <name type="scientific">Macrostomum lignano</name>
    <dbReference type="NCBI Taxonomy" id="282301"/>
    <lineage>
        <taxon>Eukaryota</taxon>
        <taxon>Metazoa</taxon>
        <taxon>Spiralia</taxon>
        <taxon>Lophotrochozoa</taxon>
        <taxon>Platyhelminthes</taxon>
        <taxon>Rhabditophora</taxon>
        <taxon>Macrostomorpha</taxon>
        <taxon>Macrostomida</taxon>
        <taxon>Macrostomidae</taxon>
        <taxon>Macrostomum</taxon>
    </lineage>
</organism>
<name>A0A1I8I5U6_9PLAT</name>
<dbReference type="Proteomes" id="UP000095280">
    <property type="component" value="Unplaced"/>
</dbReference>